<feature type="transmembrane region" description="Helical" evidence="7">
    <location>
        <begin position="135"/>
        <end position="154"/>
    </location>
</feature>
<feature type="transmembrane region" description="Helical" evidence="7">
    <location>
        <begin position="202"/>
        <end position="221"/>
    </location>
</feature>
<proteinExistence type="predicted"/>
<feature type="transmembrane region" description="Helical" evidence="7">
    <location>
        <begin position="346"/>
        <end position="364"/>
    </location>
</feature>
<feature type="transmembrane region" description="Helical" evidence="7">
    <location>
        <begin position="95"/>
        <end position="114"/>
    </location>
</feature>
<feature type="transmembrane region" description="Helical" evidence="7">
    <location>
        <begin position="227"/>
        <end position="246"/>
    </location>
</feature>
<evidence type="ECO:0000256" key="1">
    <source>
        <dbReference type="ARBA" id="ARBA00004651"/>
    </source>
</evidence>
<feature type="transmembrane region" description="Helical" evidence="7">
    <location>
        <begin position="495"/>
        <end position="515"/>
    </location>
</feature>
<evidence type="ECO:0000313" key="9">
    <source>
        <dbReference type="Proteomes" id="UP000319897"/>
    </source>
</evidence>
<evidence type="ECO:0000256" key="2">
    <source>
        <dbReference type="ARBA" id="ARBA00022475"/>
    </source>
</evidence>
<protein>
    <submittedName>
        <fullName evidence="8">Lipopolysaccharide biosynthesis protein</fullName>
    </submittedName>
</protein>
<keyword evidence="2" id="KW-1003">Cell membrane</keyword>
<feature type="transmembrane region" description="Helical" evidence="7">
    <location>
        <begin position="70"/>
        <end position="89"/>
    </location>
</feature>
<feature type="region of interest" description="Disordered" evidence="6">
    <location>
        <begin position="1"/>
        <end position="41"/>
    </location>
</feature>
<evidence type="ECO:0000256" key="4">
    <source>
        <dbReference type="ARBA" id="ARBA00022989"/>
    </source>
</evidence>
<keyword evidence="3 7" id="KW-0812">Transmembrane</keyword>
<accession>A0A501XI72</accession>
<dbReference type="PANTHER" id="PTHR30250">
    <property type="entry name" value="PST FAMILY PREDICTED COLANIC ACID TRANSPORTER"/>
    <property type="match status" value="1"/>
</dbReference>
<dbReference type="EMBL" id="VFSU01000028">
    <property type="protein sequence ID" value="TPE60109.1"/>
    <property type="molecule type" value="Genomic_DNA"/>
</dbReference>
<feature type="compositionally biased region" description="Basic residues" evidence="6">
    <location>
        <begin position="17"/>
        <end position="27"/>
    </location>
</feature>
<keyword evidence="9" id="KW-1185">Reference proteome</keyword>
<evidence type="ECO:0000313" key="8">
    <source>
        <dbReference type="EMBL" id="TPE60109.1"/>
    </source>
</evidence>
<name>A0A501XI72_9SPHN</name>
<comment type="caution">
    <text evidence="8">The sequence shown here is derived from an EMBL/GenBank/DDBJ whole genome shotgun (WGS) entry which is preliminary data.</text>
</comment>
<dbReference type="InterPro" id="IPR050833">
    <property type="entry name" value="Poly_Biosynth_Transport"/>
</dbReference>
<sequence length="528" mass="55685">MTSGTPSAATGIPGPHHASRCFRRTRKPVSSPRTSGAASCRKRGADARAMVMNEAAGSLARGGRTNFAGFLLRLAARFPFLVLAARLYGAEELGYFAYAVMVVEFVAALATLGLKRGLSAEMARGGRDERHVLADGWLLGLALAALGTAVLWLFPGLMFPGLERAGAARGFALIVPAIVMADISLAGLAFRHRIEVAVRARSVIEPWVLTIAATLLAFTAAKQWGLLIAYWLSLLAAVTASVLPAVREFGWPDGWRPSVGRMAWMGWRNLPLAGADLVEWSTRRLDLFILGRFAGPQEVGLYYVAQQVASLAGKIRVSFDPILAPMLSKAVKEGRPHEAAAHLNQVGFWVLSFQLPVVLALGLPGEGVLGLFGPEFAVGGLVLALLLCAELAAAGSSLAEMGLIYTRPKVNLVVAAATLALQALLSLLLVPKFGGAGAAGALMLALVAGAVARQLLLGRALGASVGMWRWSLLGAGAVAFAFGWAARALPELPQMILTIPGVLLLFAALIWRFGYAPADRALLRRGHG</sequence>
<feature type="transmembrane region" description="Helical" evidence="7">
    <location>
        <begin position="436"/>
        <end position="456"/>
    </location>
</feature>
<dbReference type="Pfam" id="PF13440">
    <property type="entry name" value="Polysacc_synt_3"/>
    <property type="match status" value="1"/>
</dbReference>
<dbReference type="GO" id="GO:0005886">
    <property type="term" value="C:plasma membrane"/>
    <property type="evidence" value="ECO:0007669"/>
    <property type="project" value="UniProtKB-SubCell"/>
</dbReference>
<feature type="transmembrane region" description="Helical" evidence="7">
    <location>
        <begin position="410"/>
        <end position="430"/>
    </location>
</feature>
<organism evidence="8 9">
    <name type="scientific">Sandaracinobacter neustonicus</name>
    <dbReference type="NCBI Taxonomy" id="1715348"/>
    <lineage>
        <taxon>Bacteria</taxon>
        <taxon>Pseudomonadati</taxon>
        <taxon>Pseudomonadota</taxon>
        <taxon>Alphaproteobacteria</taxon>
        <taxon>Sphingomonadales</taxon>
        <taxon>Sphingosinicellaceae</taxon>
        <taxon>Sandaracinobacter</taxon>
    </lineage>
</organism>
<dbReference type="PANTHER" id="PTHR30250:SF11">
    <property type="entry name" value="O-ANTIGEN TRANSPORTER-RELATED"/>
    <property type="match status" value="1"/>
</dbReference>
<comment type="subcellular location">
    <subcellularLocation>
        <location evidence="1">Cell membrane</location>
        <topology evidence="1">Multi-pass membrane protein</topology>
    </subcellularLocation>
</comment>
<gene>
    <name evidence="8" type="ORF">FJQ54_11900</name>
</gene>
<keyword evidence="5 7" id="KW-0472">Membrane</keyword>
<feature type="transmembrane region" description="Helical" evidence="7">
    <location>
        <begin position="376"/>
        <end position="398"/>
    </location>
</feature>
<evidence type="ECO:0000256" key="6">
    <source>
        <dbReference type="SAM" id="MobiDB-lite"/>
    </source>
</evidence>
<dbReference type="Proteomes" id="UP000319897">
    <property type="component" value="Unassembled WGS sequence"/>
</dbReference>
<feature type="transmembrane region" description="Helical" evidence="7">
    <location>
        <begin position="468"/>
        <end position="489"/>
    </location>
</feature>
<evidence type="ECO:0000256" key="3">
    <source>
        <dbReference type="ARBA" id="ARBA00022692"/>
    </source>
</evidence>
<evidence type="ECO:0000256" key="7">
    <source>
        <dbReference type="SAM" id="Phobius"/>
    </source>
</evidence>
<evidence type="ECO:0000256" key="5">
    <source>
        <dbReference type="ARBA" id="ARBA00023136"/>
    </source>
</evidence>
<keyword evidence="4 7" id="KW-1133">Transmembrane helix</keyword>
<dbReference type="OrthoDB" id="7388052at2"/>
<dbReference type="AlphaFoldDB" id="A0A501XI72"/>
<reference evidence="8 9" key="1">
    <citation type="submission" date="2019-06" db="EMBL/GenBank/DDBJ databases">
        <authorList>
            <person name="Lee I."/>
            <person name="Jang G.I."/>
            <person name="Hwang C.Y."/>
        </authorList>
    </citation>
    <scope>NUCLEOTIDE SEQUENCE [LARGE SCALE GENOMIC DNA]</scope>
    <source>
        <strain evidence="8 9">PAMC 28131</strain>
    </source>
</reference>
<feature type="transmembrane region" description="Helical" evidence="7">
    <location>
        <begin position="166"/>
        <end position="190"/>
    </location>
</feature>